<evidence type="ECO:0000313" key="4">
    <source>
        <dbReference type="Proteomes" id="UP001161017"/>
    </source>
</evidence>
<proteinExistence type="predicted"/>
<feature type="compositionally biased region" description="Low complexity" evidence="1">
    <location>
        <begin position="646"/>
        <end position="666"/>
    </location>
</feature>
<keyword evidence="2" id="KW-1133">Transmembrane helix</keyword>
<keyword evidence="2" id="KW-0812">Transmembrane</keyword>
<feature type="compositionally biased region" description="Polar residues" evidence="1">
    <location>
        <begin position="234"/>
        <end position="249"/>
    </location>
</feature>
<evidence type="ECO:0000313" key="3">
    <source>
        <dbReference type="EMBL" id="MDI1486903.1"/>
    </source>
</evidence>
<dbReference type="Proteomes" id="UP001161017">
    <property type="component" value="Unassembled WGS sequence"/>
</dbReference>
<feature type="compositionally biased region" description="Low complexity" evidence="1">
    <location>
        <begin position="590"/>
        <end position="608"/>
    </location>
</feature>
<sequence length="757" mass="76197">MEHPFKRRRIERRVARSLGTARVTDHVHTHGKVAKTEVDLAITIPKLVLPTELSTVQDHTKDHLSTPLPKPSRLELRQLLSSPVADPVQNANNDIVQPANESAANGVNNLTQPVTSPAAEAVQNTVNNASNAVNNVAQPAAQSANNAVNNGVQPVAQGAGTAVNSGLAPVGAAASQLSSDVSAASPTSPTLPPSQPVDDQPGLVSPLPAVAAENARQEALRNQEAAREQGGGNVPSSGEATPTLPSAAQPSLAIMNMPSSSGLGQMSIQVPGTSSQQPLSEPSTPLPPSPESTTSPTYFPSSPPMTTNPPQPSSGLNTISNSRPAASRNSTLPAMSTTNGITSSSQASLPTILFTSQASQASASSLSMLSMLSISSRAQVSTTLLSANTSQMSTTTSMPTLTPSTFLTMTASSSGSSQASSTAAQSSAAAPSTGVGGGIFGGTATSSSPPAATTSSGSGSGGGSSMPPTKDLVGGIIGGVAGVVLIIAALLFLYRWRRGKVGQRRSISPPVPQMAGAGSAALGGAMTQRSSTRSNVPIATAGLFGRLRPSSAQTATTTDTAPSERGFQKISGRKLPSVLHSGGDGYGNTPAAQAGPSAGSGAKAVAPGQGPFAGLAPPMRPPSPQRSLSGSSFYRDSHGFYGGVVPADSASSPTDPSSSPMSSSPTFPAPPSAGAPFAGAGKSPGMSSPGVPNIRPGPARQPIIQQGGVVPMRTPSRGQQQRQRPAPSPISEDPLGRSHPSQDGSRQSRFRESTTPP</sequence>
<keyword evidence="4" id="KW-1185">Reference proteome</keyword>
<keyword evidence="2" id="KW-0472">Membrane</keyword>
<accession>A0AA43TSS2</accession>
<feature type="compositionally biased region" description="Low complexity" evidence="1">
    <location>
        <begin position="291"/>
        <end position="300"/>
    </location>
</feature>
<feature type="region of interest" description="Disordered" evidence="1">
    <location>
        <begin position="389"/>
        <end position="425"/>
    </location>
</feature>
<feature type="compositionally biased region" description="Low complexity" evidence="1">
    <location>
        <begin position="552"/>
        <end position="561"/>
    </location>
</feature>
<feature type="compositionally biased region" description="Polar residues" evidence="1">
    <location>
        <begin position="257"/>
        <end position="272"/>
    </location>
</feature>
<evidence type="ECO:0000256" key="1">
    <source>
        <dbReference type="SAM" id="MobiDB-lite"/>
    </source>
</evidence>
<name>A0AA43TSS2_9LECA</name>
<feature type="compositionally biased region" description="Low complexity" evidence="1">
    <location>
        <begin position="273"/>
        <end position="283"/>
    </location>
</feature>
<feature type="region of interest" description="Disordered" evidence="1">
    <location>
        <begin position="179"/>
        <end position="344"/>
    </location>
</feature>
<feature type="region of interest" description="Disordered" evidence="1">
    <location>
        <begin position="544"/>
        <end position="757"/>
    </location>
</feature>
<feature type="compositionally biased region" description="Pro residues" evidence="1">
    <location>
        <begin position="301"/>
        <end position="312"/>
    </location>
</feature>
<dbReference type="EMBL" id="JAPUFD010000004">
    <property type="protein sequence ID" value="MDI1486903.1"/>
    <property type="molecule type" value="Genomic_DNA"/>
</dbReference>
<evidence type="ECO:0000256" key="2">
    <source>
        <dbReference type="SAM" id="Phobius"/>
    </source>
</evidence>
<feature type="compositionally biased region" description="Basic and acidic residues" evidence="1">
    <location>
        <begin position="215"/>
        <end position="227"/>
    </location>
</feature>
<feature type="compositionally biased region" description="Low complexity" evidence="1">
    <location>
        <begin position="674"/>
        <end position="685"/>
    </location>
</feature>
<reference evidence="3" key="1">
    <citation type="journal article" date="2023" name="Genome Biol. Evol.">
        <title>First Whole Genome Sequence and Flow Cytometry Genome Size Data for the Lichen-Forming Fungus Ramalina farinacea (Ascomycota).</title>
        <authorList>
            <person name="Llewellyn T."/>
            <person name="Mian S."/>
            <person name="Hill R."/>
            <person name="Leitch I.J."/>
            <person name="Gaya E."/>
        </authorList>
    </citation>
    <scope>NUCLEOTIDE SEQUENCE</scope>
    <source>
        <strain evidence="3">LIQ254RAFAR</strain>
    </source>
</reference>
<feature type="compositionally biased region" description="Low complexity" evidence="1">
    <location>
        <begin position="442"/>
        <end position="457"/>
    </location>
</feature>
<feature type="transmembrane region" description="Helical" evidence="2">
    <location>
        <begin position="472"/>
        <end position="494"/>
    </location>
</feature>
<gene>
    <name evidence="3" type="ORF">OHK93_006165</name>
</gene>
<feature type="region of interest" description="Disordered" evidence="1">
    <location>
        <begin position="439"/>
        <end position="467"/>
    </location>
</feature>
<feature type="compositionally biased region" description="Polar residues" evidence="1">
    <location>
        <begin position="313"/>
        <end position="344"/>
    </location>
</feature>
<protein>
    <submittedName>
        <fullName evidence="3">Uncharacterized protein</fullName>
    </submittedName>
</protein>
<dbReference type="AlphaFoldDB" id="A0AA43TSS2"/>
<comment type="caution">
    <text evidence="3">The sequence shown here is derived from an EMBL/GenBank/DDBJ whole genome shotgun (WGS) entry which is preliminary data.</text>
</comment>
<organism evidence="3 4">
    <name type="scientific">Ramalina farinacea</name>
    <dbReference type="NCBI Taxonomy" id="258253"/>
    <lineage>
        <taxon>Eukaryota</taxon>
        <taxon>Fungi</taxon>
        <taxon>Dikarya</taxon>
        <taxon>Ascomycota</taxon>
        <taxon>Pezizomycotina</taxon>
        <taxon>Lecanoromycetes</taxon>
        <taxon>OSLEUM clade</taxon>
        <taxon>Lecanoromycetidae</taxon>
        <taxon>Lecanorales</taxon>
        <taxon>Lecanorineae</taxon>
        <taxon>Ramalinaceae</taxon>
        <taxon>Ramalina</taxon>
    </lineage>
</organism>
<feature type="compositionally biased region" description="Polar residues" evidence="1">
    <location>
        <begin position="625"/>
        <end position="634"/>
    </location>
</feature>